<gene>
    <name evidence="2" type="ORF">RFULGI_LOCUS2500</name>
</gene>
<accession>A0A9N8ZPF8</accession>
<comment type="caution">
    <text evidence="2">The sequence shown here is derived from an EMBL/GenBank/DDBJ whole genome shotgun (WGS) entry which is preliminary data.</text>
</comment>
<keyword evidence="3" id="KW-1185">Reference proteome</keyword>
<evidence type="ECO:0000313" key="2">
    <source>
        <dbReference type="EMBL" id="CAG8502386.1"/>
    </source>
</evidence>
<keyword evidence="1" id="KW-0175">Coiled coil</keyword>
<dbReference type="OrthoDB" id="2381856at2759"/>
<dbReference type="EMBL" id="CAJVPZ010001901">
    <property type="protein sequence ID" value="CAG8502386.1"/>
    <property type="molecule type" value="Genomic_DNA"/>
</dbReference>
<proteinExistence type="predicted"/>
<evidence type="ECO:0000313" key="3">
    <source>
        <dbReference type="Proteomes" id="UP000789396"/>
    </source>
</evidence>
<name>A0A9N8ZPF8_9GLOM</name>
<feature type="non-terminal residue" evidence="2">
    <location>
        <position position="435"/>
    </location>
</feature>
<dbReference type="AlphaFoldDB" id="A0A9N8ZPF8"/>
<dbReference type="Proteomes" id="UP000789396">
    <property type="component" value="Unassembled WGS sequence"/>
</dbReference>
<sequence length="435" mass="50579">MSSRTPSPNLIDFGNLVEDSMSEKFFTNSQDSSDEDSTCDLESHLVEDDESNKELDFEKPIAKNDLNQYMERVRPLLKYLDELACLDQHYFYESSTTSNFNSIEESDEQSVENIIGDDSFDLFNIFDSEHFMDEVENIEEETCPSAIDSEEPIGIDAITIDRTSDTEAEGSCSAHSICPKSRMDLVLHKYKTNMTTMIDTSYIELDTQLEESYSNLRIEIKRCAQNLFKRTIQEQSNQIYTKVLSEIGNFMNELSQNVDTVLSLSHWERSVNERVRSNVNRAICEIEKSEEVPSYEERLNKLVDVSIGLESTTEEIKKVVEEKIQLFEIENQKLKEFKNNQKENILLKESIIHELKLMSAHHESVASKLQENKSMLEAKINDLRSERTLLENKIKEIENKFNENDKKQQIKILANDEEIKRIKKESEHFKQEIQK</sequence>
<protein>
    <submittedName>
        <fullName evidence="2">16730_t:CDS:1</fullName>
    </submittedName>
</protein>
<organism evidence="2 3">
    <name type="scientific">Racocetra fulgida</name>
    <dbReference type="NCBI Taxonomy" id="60492"/>
    <lineage>
        <taxon>Eukaryota</taxon>
        <taxon>Fungi</taxon>
        <taxon>Fungi incertae sedis</taxon>
        <taxon>Mucoromycota</taxon>
        <taxon>Glomeromycotina</taxon>
        <taxon>Glomeromycetes</taxon>
        <taxon>Diversisporales</taxon>
        <taxon>Gigasporaceae</taxon>
        <taxon>Racocetra</taxon>
    </lineage>
</organism>
<evidence type="ECO:0000256" key="1">
    <source>
        <dbReference type="SAM" id="Coils"/>
    </source>
</evidence>
<reference evidence="2" key="1">
    <citation type="submission" date="2021-06" db="EMBL/GenBank/DDBJ databases">
        <authorList>
            <person name="Kallberg Y."/>
            <person name="Tangrot J."/>
            <person name="Rosling A."/>
        </authorList>
    </citation>
    <scope>NUCLEOTIDE SEQUENCE</scope>
    <source>
        <strain evidence="2">IN212</strain>
    </source>
</reference>
<feature type="coiled-coil region" evidence="1">
    <location>
        <begin position="366"/>
        <end position="407"/>
    </location>
</feature>